<protein>
    <submittedName>
        <fullName evidence="2">Cysteine-rich RLK (Receptor-like protein kinase) 8</fullName>
    </submittedName>
</protein>
<evidence type="ECO:0000313" key="3">
    <source>
        <dbReference type="Proteomes" id="UP001604336"/>
    </source>
</evidence>
<feature type="domain" description="Reverse transcriptase Ty1/copia-type" evidence="1">
    <location>
        <begin position="14"/>
        <end position="147"/>
    </location>
</feature>
<dbReference type="Pfam" id="PF07727">
    <property type="entry name" value="RVT_2"/>
    <property type="match status" value="1"/>
</dbReference>
<keyword evidence="3" id="KW-1185">Reference proteome</keyword>
<sequence length="231" mass="26079">MEEDEIKVLRKIGTWEPSDLPQGKKLASCKWIFTIKLKQDVSLDLHKARLIAKGFTQTYGIDYQETFAPVAKLNTIHARLSLATNKYWPLYQFEVMNTFINRDLERKKSSSPHVSPLDASPLRRRRPPFAHYSLSPAPNSYGDIISDLLCCCNIGEGGIVLAEAVHGFAPDIAVKCRTRSDCATVEASYLPERRNVKDDSSDKGKVPKAKPHYLCQRLFDQAGCKSRDVHE</sequence>
<dbReference type="AlphaFoldDB" id="A0ABD1QW86"/>
<reference evidence="3" key="1">
    <citation type="submission" date="2024-07" db="EMBL/GenBank/DDBJ databases">
        <title>Two chromosome-level genome assemblies of Korean endemic species Abeliophyllum distichum and Forsythia ovata (Oleaceae).</title>
        <authorList>
            <person name="Jang H."/>
        </authorList>
    </citation>
    <scope>NUCLEOTIDE SEQUENCE [LARGE SCALE GENOMIC DNA]</scope>
</reference>
<dbReference type="Proteomes" id="UP001604336">
    <property type="component" value="Unassembled WGS sequence"/>
</dbReference>
<dbReference type="Gene3D" id="3.40.718.10">
    <property type="entry name" value="Isopropylmalate Dehydrogenase"/>
    <property type="match status" value="1"/>
</dbReference>
<accession>A0ABD1QW86</accession>
<gene>
    <name evidence="2" type="ORF">Adt_33384</name>
</gene>
<evidence type="ECO:0000259" key="1">
    <source>
        <dbReference type="Pfam" id="PF07727"/>
    </source>
</evidence>
<organism evidence="2 3">
    <name type="scientific">Abeliophyllum distichum</name>
    <dbReference type="NCBI Taxonomy" id="126358"/>
    <lineage>
        <taxon>Eukaryota</taxon>
        <taxon>Viridiplantae</taxon>
        <taxon>Streptophyta</taxon>
        <taxon>Embryophyta</taxon>
        <taxon>Tracheophyta</taxon>
        <taxon>Spermatophyta</taxon>
        <taxon>Magnoliopsida</taxon>
        <taxon>eudicotyledons</taxon>
        <taxon>Gunneridae</taxon>
        <taxon>Pentapetalae</taxon>
        <taxon>asterids</taxon>
        <taxon>lamiids</taxon>
        <taxon>Lamiales</taxon>
        <taxon>Oleaceae</taxon>
        <taxon>Forsythieae</taxon>
        <taxon>Abeliophyllum</taxon>
    </lineage>
</organism>
<dbReference type="SUPFAM" id="SSF53659">
    <property type="entry name" value="Isocitrate/Isopropylmalate dehydrogenase-like"/>
    <property type="match status" value="1"/>
</dbReference>
<dbReference type="EMBL" id="JBFOLK010000010">
    <property type="protein sequence ID" value="KAL2480418.1"/>
    <property type="molecule type" value="Genomic_DNA"/>
</dbReference>
<name>A0ABD1QW86_9LAMI</name>
<comment type="caution">
    <text evidence="2">The sequence shown here is derived from an EMBL/GenBank/DDBJ whole genome shotgun (WGS) entry which is preliminary data.</text>
</comment>
<dbReference type="InterPro" id="IPR013103">
    <property type="entry name" value="RVT_2"/>
</dbReference>
<evidence type="ECO:0000313" key="2">
    <source>
        <dbReference type="EMBL" id="KAL2480418.1"/>
    </source>
</evidence>
<proteinExistence type="predicted"/>